<evidence type="ECO:0008006" key="4">
    <source>
        <dbReference type="Google" id="ProtNLM"/>
    </source>
</evidence>
<dbReference type="GeneID" id="87959722"/>
<feature type="compositionally biased region" description="Basic and acidic residues" evidence="1">
    <location>
        <begin position="344"/>
        <end position="363"/>
    </location>
</feature>
<gene>
    <name evidence="2" type="ORF">IL334_007592</name>
</gene>
<feature type="region of interest" description="Disordered" evidence="1">
    <location>
        <begin position="119"/>
        <end position="160"/>
    </location>
</feature>
<protein>
    <recommendedName>
        <fullName evidence="4">BZIP domain-containing protein</fullName>
    </recommendedName>
</protein>
<dbReference type="Proteomes" id="UP001329825">
    <property type="component" value="Chromosome 11"/>
</dbReference>
<proteinExistence type="predicted"/>
<feature type="region of interest" description="Disordered" evidence="1">
    <location>
        <begin position="187"/>
        <end position="211"/>
    </location>
</feature>
<dbReference type="EMBL" id="CP141891">
    <property type="protein sequence ID" value="WRT70594.1"/>
    <property type="molecule type" value="Genomic_DNA"/>
</dbReference>
<feature type="compositionally biased region" description="Polar residues" evidence="1">
    <location>
        <begin position="121"/>
        <end position="140"/>
    </location>
</feature>
<feature type="compositionally biased region" description="Low complexity" evidence="1">
    <location>
        <begin position="148"/>
        <end position="160"/>
    </location>
</feature>
<feature type="region of interest" description="Disordered" evidence="1">
    <location>
        <begin position="309"/>
        <end position="363"/>
    </location>
</feature>
<organism evidence="2 3">
    <name type="scientific">Kwoniella shivajii</name>
    <dbReference type="NCBI Taxonomy" id="564305"/>
    <lineage>
        <taxon>Eukaryota</taxon>
        <taxon>Fungi</taxon>
        <taxon>Dikarya</taxon>
        <taxon>Basidiomycota</taxon>
        <taxon>Agaricomycotina</taxon>
        <taxon>Tremellomycetes</taxon>
        <taxon>Tremellales</taxon>
        <taxon>Cryptococcaceae</taxon>
        <taxon>Kwoniella</taxon>
    </lineage>
</organism>
<evidence type="ECO:0000256" key="1">
    <source>
        <dbReference type="SAM" id="MobiDB-lite"/>
    </source>
</evidence>
<keyword evidence="3" id="KW-1185">Reference proteome</keyword>
<dbReference type="RefSeq" id="XP_062795333.1">
    <property type="nucleotide sequence ID" value="XM_062939282.1"/>
</dbReference>
<name>A0ABZ1DBC2_9TREE</name>
<feature type="region of interest" description="Disordered" evidence="1">
    <location>
        <begin position="384"/>
        <end position="415"/>
    </location>
</feature>
<accession>A0ABZ1DBC2</accession>
<feature type="region of interest" description="Disordered" evidence="1">
    <location>
        <begin position="430"/>
        <end position="451"/>
    </location>
</feature>
<reference evidence="2 3" key="1">
    <citation type="submission" date="2024-01" db="EMBL/GenBank/DDBJ databases">
        <title>Comparative genomics of Cryptococcus and Kwoniella reveals pathogenesis evolution and contrasting modes of karyotype evolution via chromosome fusion or intercentromeric recombination.</title>
        <authorList>
            <person name="Coelho M.A."/>
            <person name="David-Palma M."/>
            <person name="Shea T."/>
            <person name="Bowers K."/>
            <person name="McGinley-Smith S."/>
            <person name="Mohammad A.W."/>
            <person name="Gnirke A."/>
            <person name="Yurkov A.M."/>
            <person name="Nowrousian M."/>
            <person name="Sun S."/>
            <person name="Cuomo C.A."/>
            <person name="Heitman J."/>
        </authorList>
    </citation>
    <scope>NUCLEOTIDE SEQUENCE [LARGE SCALE GENOMIC DNA]</scope>
    <source>
        <strain evidence="2">CBS 11374</strain>
    </source>
</reference>
<evidence type="ECO:0000313" key="3">
    <source>
        <dbReference type="Proteomes" id="UP001329825"/>
    </source>
</evidence>
<sequence>MSYNHNLAKVYDVEEQEFLLDQSLHEVDSSRQWAPESFPVSMDRAHLQADRRSDISTVGQATSYQPTYRRSPESPSSQFDIDQFERCQFVEFQFDPLQHEITQIDDYKSNLDQPHALSHFSKLNSRPETAIPNRSASMVESDTLPGKSLPSSAGKKRSSSGSGVIKYVFLIADDSYDSILTSYPRPKRRNRHAIPNPIEPSRIGSTRHLPPGEKNLVNTASAINEIDQSCDDAEARTVDNTAYAKYVSKYSGDAQRLSAAEYLNDHLRKELGMQDSFEPRRDYSERWTLRDEAIEYRAVHLDNQRLRSLLPDDDNKLPADPSGNQNTASAAEEESSKPKKHERIKAERTRLKAERTRLKAERNRIESEPAREYRKLLQENEELNRALRRNASPKLSTPSILREYQRSSQKLSKRNSELKNLRARIGPLADQTSFDYQPENHPRANPEEYTEDNVDVDIPDFGHDFPDFTFDEDFTL</sequence>
<evidence type="ECO:0000313" key="2">
    <source>
        <dbReference type="EMBL" id="WRT70594.1"/>
    </source>
</evidence>